<proteinExistence type="predicted"/>
<dbReference type="Gene3D" id="3.40.630.30">
    <property type="match status" value="1"/>
</dbReference>
<evidence type="ECO:0000259" key="1">
    <source>
        <dbReference type="PROSITE" id="PS51186"/>
    </source>
</evidence>
<dbReference type="Proteomes" id="UP000315711">
    <property type="component" value="Unassembled WGS sequence"/>
</dbReference>
<accession>A0A562QMB2</accession>
<sequence>MKAQKVETKQQLEDAFAIRTEVFVNEQNVPMEEEIDQYEDEATHFIVYDEENQPIGAGRLRYVDGYGKVERICIAKSARGKGVGRVLMEKIELVARTEGATKMKLNAQRQAEEFYSKLGYKTVSGEFLDAGIPHVTMMKTYE</sequence>
<dbReference type="PANTHER" id="PTHR13355:SF11">
    <property type="entry name" value="GLUCOSAMINE 6-PHOSPHATE N-ACETYLTRANSFERASE"/>
    <property type="match status" value="1"/>
</dbReference>
<evidence type="ECO:0000313" key="2">
    <source>
        <dbReference type="EMBL" id="TWI57835.1"/>
    </source>
</evidence>
<dbReference type="EMBL" id="VLKZ01000003">
    <property type="protein sequence ID" value="TWI57835.1"/>
    <property type="molecule type" value="Genomic_DNA"/>
</dbReference>
<reference evidence="2 3" key="1">
    <citation type="journal article" date="2015" name="Stand. Genomic Sci.">
        <title>Genomic Encyclopedia of Bacterial and Archaeal Type Strains, Phase III: the genomes of soil and plant-associated and newly described type strains.</title>
        <authorList>
            <person name="Whitman W.B."/>
            <person name="Woyke T."/>
            <person name="Klenk H.P."/>
            <person name="Zhou Y."/>
            <person name="Lilburn T.G."/>
            <person name="Beck B.J."/>
            <person name="De Vos P."/>
            <person name="Vandamme P."/>
            <person name="Eisen J.A."/>
            <person name="Garrity G."/>
            <person name="Hugenholtz P."/>
            <person name="Kyrpides N.C."/>
        </authorList>
    </citation>
    <scope>NUCLEOTIDE SEQUENCE [LARGE SCALE GENOMIC DNA]</scope>
    <source>
        <strain evidence="2 3">CGMCC 1.10116</strain>
    </source>
</reference>
<feature type="domain" description="N-acetyltransferase" evidence="1">
    <location>
        <begin position="1"/>
        <end position="142"/>
    </location>
</feature>
<dbReference type="InterPro" id="IPR016181">
    <property type="entry name" value="Acyl_CoA_acyltransferase"/>
</dbReference>
<dbReference type="RefSeq" id="WP_144449532.1">
    <property type="nucleotide sequence ID" value="NZ_VLKZ01000003.1"/>
</dbReference>
<dbReference type="InterPro" id="IPR000182">
    <property type="entry name" value="GNAT_dom"/>
</dbReference>
<dbReference type="SUPFAM" id="SSF55729">
    <property type="entry name" value="Acyl-CoA N-acyltransferases (Nat)"/>
    <property type="match status" value="1"/>
</dbReference>
<evidence type="ECO:0000313" key="3">
    <source>
        <dbReference type="Proteomes" id="UP000315711"/>
    </source>
</evidence>
<comment type="caution">
    <text evidence="2">The sequence shown here is derived from an EMBL/GenBank/DDBJ whole genome shotgun (WGS) entry which is preliminary data.</text>
</comment>
<gene>
    <name evidence="2" type="ORF">IQ10_01164</name>
</gene>
<dbReference type="GO" id="GO:0004343">
    <property type="term" value="F:glucosamine 6-phosphate N-acetyltransferase activity"/>
    <property type="evidence" value="ECO:0007669"/>
    <property type="project" value="TreeGrafter"/>
</dbReference>
<name>A0A562QMB2_9BACI</name>
<dbReference type="PROSITE" id="PS51186">
    <property type="entry name" value="GNAT"/>
    <property type="match status" value="1"/>
</dbReference>
<dbReference type="AlphaFoldDB" id="A0A562QMB2"/>
<dbReference type="CDD" id="cd04301">
    <property type="entry name" value="NAT_SF"/>
    <property type="match status" value="1"/>
</dbReference>
<organism evidence="2 3">
    <name type="scientific">Halalkalibacter nanhaiisediminis</name>
    <dbReference type="NCBI Taxonomy" id="688079"/>
    <lineage>
        <taxon>Bacteria</taxon>
        <taxon>Bacillati</taxon>
        <taxon>Bacillota</taxon>
        <taxon>Bacilli</taxon>
        <taxon>Bacillales</taxon>
        <taxon>Bacillaceae</taxon>
        <taxon>Halalkalibacter</taxon>
    </lineage>
</organism>
<keyword evidence="2" id="KW-0808">Transferase</keyword>
<dbReference type="OrthoDB" id="9796171at2"/>
<keyword evidence="2" id="KW-0012">Acyltransferase</keyword>
<keyword evidence="3" id="KW-1185">Reference proteome</keyword>
<dbReference type="Pfam" id="PF13673">
    <property type="entry name" value="Acetyltransf_10"/>
    <property type="match status" value="1"/>
</dbReference>
<dbReference type="PANTHER" id="PTHR13355">
    <property type="entry name" value="GLUCOSAMINE 6-PHOSPHATE N-ACETYLTRANSFERASE"/>
    <property type="match status" value="1"/>
</dbReference>
<protein>
    <submittedName>
        <fullName evidence="2">Putative GNAT family N-acyltransferase</fullName>
    </submittedName>
</protein>
<dbReference type="InterPro" id="IPR039143">
    <property type="entry name" value="GNPNAT1-like"/>
</dbReference>